<comment type="similarity">
    <text evidence="2">Belongs to the PMEI family.</text>
</comment>
<evidence type="ECO:0000256" key="4">
    <source>
        <dbReference type="SAM" id="SignalP"/>
    </source>
</evidence>
<dbReference type="AlphaFoldDB" id="A0AAE1N9C9"/>
<feature type="domain" description="Pectinesterase inhibitor" evidence="5">
    <location>
        <begin position="74"/>
        <end position="233"/>
    </location>
</feature>
<evidence type="ECO:0000256" key="3">
    <source>
        <dbReference type="SAM" id="MobiDB-lite"/>
    </source>
</evidence>
<accession>A0AAE1N9C9</accession>
<dbReference type="Proteomes" id="UP001293593">
    <property type="component" value="Unassembled WGS sequence"/>
</dbReference>
<protein>
    <recommendedName>
        <fullName evidence="5">Pectinesterase inhibitor domain-containing protein</fullName>
    </recommendedName>
</protein>
<gene>
    <name evidence="6" type="ORF">QN277_001858</name>
</gene>
<dbReference type="GO" id="GO:0004857">
    <property type="term" value="F:enzyme inhibitor activity"/>
    <property type="evidence" value="ECO:0007669"/>
    <property type="project" value="InterPro"/>
</dbReference>
<dbReference type="PANTHER" id="PTHR31080">
    <property type="entry name" value="PECTINESTERASE INHIBITOR-LIKE"/>
    <property type="match status" value="1"/>
</dbReference>
<reference evidence="6" key="1">
    <citation type="submission" date="2023-10" db="EMBL/GenBank/DDBJ databases">
        <title>Chromosome-level genome of the transformable northern wattle, Acacia crassicarpa.</title>
        <authorList>
            <person name="Massaro I."/>
            <person name="Sinha N.R."/>
            <person name="Poethig S."/>
            <person name="Leichty A.R."/>
        </authorList>
    </citation>
    <scope>NUCLEOTIDE SEQUENCE</scope>
    <source>
        <strain evidence="6">Acra3RX</strain>
        <tissue evidence="6">Leaf</tissue>
    </source>
</reference>
<evidence type="ECO:0000256" key="2">
    <source>
        <dbReference type="ARBA" id="ARBA00038471"/>
    </source>
</evidence>
<dbReference type="NCBIfam" id="TIGR01614">
    <property type="entry name" value="PME_inhib"/>
    <property type="match status" value="1"/>
</dbReference>
<feature type="chain" id="PRO_5042105158" description="Pectinesterase inhibitor domain-containing protein" evidence="4">
    <location>
        <begin position="31"/>
        <end position="239"/>
    </location>
</feature>
<proteinExistence type="inferred from homology"/>
<evidence type="ECO:0000256" key="1">
    <source>
        <dbReference type="ARBA" id="ARBA00022729"/>
    </source>
</evidence>
<dbReference type="InterPro" id="IPR006501">
    <property type="entry name" value="Pectinesterase_inhib_dom"/>
</dbReference>
<name>A0AAE1N9C9_9FABA</name>
<dbReference type="InterPro" id="IPR051955">
    <property type="entry name" value="PME_Inhibitor"/>
</dbReference>
<keyword evidence="7" id="KW-1185">Reference proteome</keyword>
<evidence type="ECO:0000313" key="7">
    <source>
        <dbReference type="Proteomes" id="UP001293593"/>
    </source>
</evidence>
<organism evidence="6 7">
    <name type="scientific">Acacia crassicarpa</name>
    <name type="common">northern wattle</name>
    <dbReference type="NCBI Taxonomy" id="499986"/>
    <lineage>
        <taxon>Eukaryota</taxon>
        <taxon>Viridiplantae</taxon>
        <taxon>Streptophyta</taxon>
        <taxon>Embryophyta</taxon>
        <taxon>Tracheophyta</taxon>
        <taxon>Spermatophyta</taxon>
        <taxon>Magnoliopsida</taxon>
        <taxon>eudicotyledons</taxon>
        <taxon>Gunneridae</taxon>
        <taxon>Pentapetalae</taxon>
        <taxon>rosids</taxon>
        <taxon>fabids</taxon>
        <taxon>Fabales</taxon>
        <taxon>Fabaceae</taxon>
        <taxon>Caesalpinioideae</taxon>
        <taxon>mimosoid clade</taxon>
        <taxon>Acacieae</taxon>
        <taxon>Acacia</taxon>
    </lineage>
</organism>
<dbReference type="Pfam" id="PF04043">
    <property type="entry name" value="PMEI"/>
    <property type="match status" value="1"/>
</dbReference>
<feature type="region of interest" description="Disordered" evidence="3">
    <location>
        <begin position="41"/>
        <end position="66"/>
    </location>
</feature>
<sequence length="239" mass="26707">MEGNTFSRLASFTFLFHLLLFFILLSQASACNNSTIDPPASSNSYQTNKNTNINPNSYSQNTKNNPSPNQIAKNYKAFVFTSCNASTYPSICYQYLSDYASKIKEDPFKLCNSSLSVVLTQAKKSCSVISDLLNQKNSYISGTAAKALKDCLSNVKSSIGEVKKSLDDMNHLYDSYDKKFQMSTIKTYVSAAITDHETCFDGLDEEKVDASVRDKVRSSVLNVQRMTSNSLYFINNLKY</sequence>
<dbReference type="SMART" id="SM00856">
    <property type="entry name" value="PMEI"/>
    <property type="match status" value="1"/>
</dbReference>
<evidence type="ECO:0000259" key="5">
    <source>
        <dbReference type="SMART" id="SM00856"/>
    </source>
</evidence>
<dbReference type="PANTHER" id="PTHR31080:SF15">
    <property type="entry name" value="INVERTASE"/>
    <property type="match status" value="1"/>
</dbReference>
<dbReference type="EMBL" id="JAWXYG010000001">
    <property type="protein sequence ID" value="KAK4285116.1"/>
    <property type="molecule type" value="Genomic_DNA"/>
</dbReference>
<dbReference type="Gene3D" id="1.20.140.40">
    <property type="entry name" value="Invertase/pectin methylesterase inhibitor family protein"/>
    <property type="match status" value="1"/>
</dbReference>
<keyword evidence="1 4" id="KW-0732">Signal</keyword>
<evidence type="ECO:0000313" key="6">
    <source>
        <dbReference type="EMBL" id="KAK4285116.1"/>
    </source>
</evidence>
<dbReference type="SUPFAM" id="SSF101148">
    <property type="entry name" value="Plant invertase/pectin methylesterase inhibitor"/>
    <property type="match status" value="1"/>
</dbReference>
<feature type="signal peptide" evidence="4">
    <location>
        <begin position="1"/>
        <end position="30"/>
    </location>
</feature>
<dbReference type="InterPro" id="IPR035513">
    <property type="entry name" value="Invertase/methylesterase_inhib"/>
</dbReference>
<dbReference type="CDD" id="cd15798">
    <property type="entry name" value="PMEI-like_3"/>
    <property type="match status" value="1"/>
</dbReference>
<comment type="caution">
    <text evidence="6">The sequence shown here is derived from an EMBL/GenBank/DDBJ whole genome shotgun (WGS) entry which is preliminary data.</text>
</comment>